<dbReference type="InterPro" id="IPR041562">
    <property type="entry name" value="MCM_lid"/>
</dbReference>
<dbReference type="Pfam" id="PF17207">
    <property type="entry name" value="MCM_OB"/>
    <property type="match status" value="1"/>
</dbReference>
<protein>
    <recommendedName>
        <fullName evidence="1">DNA helicase</fullName>
        <ecNumber evidence="1">3.6.4.12</ecNumber>
    </recommendedName>
</protein>
<comment type="similarity">
    <text evidence="5">Belongs to the MCM family.</text>
</comment>
<evidence type="ECO:0000259" key="6">
    <source>
        <dbReference type="PROSITE" id="PS50051"/>
    </source>
</evidence>
<dbReference type="InterPro" id="IPR012340">
    <property type="entry name" value="NA-bd_OB-fold"/>
</dbReference>
<dbReference type="PANTHER" id="PTHR11630:SF26">
    <property type="entry name" value="DNA REPLICATION LICENSING FACTOR MCM7"/>
    <property type="match status" value="1"/>
</dbReference>
<dbReference type="EMBL" id="JMKJ01000521">
    <property type="protein sequence ID" value="KGG50772.1"/>
    <property type="molecule type" value="Genomic_DNA"/>
</dbReference>
<dbReference type="GO" id="GO:0042555">
    <property type="term" value="C:MCM complex"/>
    <property type="evidence" value="ECO:0007669"/>
    <property type="project" value="UniProtKB-ARBA"/>
</dbReference>
<dbReference type="PROSITE" id="PS50051">
    <property type="entry name" value="MCM_2"/>
    <property type="match status" value="1"/>
</dbReference>
<organism evidence="7 9">
    <name type="scientific">Mitosporidium daphniae</name>
    <dbReference type="NCBI Taxonomy" id="1485682"/>
    <lineage>
        <taxon>Eukaryota</taxon>
        <taxon>Fungi</taxon>
        <taxon>Fungi incertae sedis</taxon>
        <taxon>Microsporidia</taxon>
        <taxon>Mitosporidium</taxon>
    </lineage>
</organism>
<dbReference type="Proteomes" id="UP000029725">
    <property type="component" value="Unassembled WGS sequence"/>
</dbReference>
<dbReference type="RefSeq" id="XP_013237199.1">
    <property type="nucleotide sequence ID" value="XM_013381745.1"/>
</dbReference>
<dbReference type="GO" id="GO:0031261">
    <property type="term" value="C:DNA replication preinitiation complex"/>
    <property type="evidence" value="ECO:0007669"/>
    <property type="project" value="UniProtKB-ARBA"/>
</dbReference>
<keyword evidence="9" id="KW-1185">Reference proteome</keyword>
<dbReference type="GO" id="GO:0005656">
    <property type="term" value="C:nuclear pre-replicative complex"/>
    <property type="evidence" value="ECO:0007669"/>
    <property type="project" value="UniProtKB-ARBA"/>
</dbReference>
<dbReference type="Pfam" id="PF00493">
    <property type="entry name" value="MCM"/>
    <property type="match status" value="1"/>
</dbReference>
<dbReference type="PROSITE" id="PS00847">
    <property type="entry name" value="MCM_1"/>
    <property type="match status" value="1"/>
</dbReference>
<dbReference type="InterPro" id="IPR033762">
    <property type="entry name" value="MCM_OB"/>
</dbReference>
<dbReference type="InterPro" id="IPR001208">
    <property type="entry name" value="MCM_dom"/>
</dbReference>
<dbReference type="GO" id="GO:0000727">
    <property type="term" value="P:double-strand break repair via break-induced replication"/>
    <property type="evidence" value="ECO:0007669"/>
    <property type="project" value="TreeGrafter"/>
</dbReference>
<dbReference type="Gene3D" id="2.40.50.140">
    <property type="entry name" value="Nucleic acid-binding proteins"/>
    <property type="match status" value="1"/>
</dbReference>
<dbReference type="InterPro" id="IPR018525">
    <property type="entry name" value="MCM_CS"/>
</dbReference>
<evidence type="ECO:0000256" key="2">
    <source>
        <dbReference type="ARBA" id="ARBA00022741"/>
    </source>
</evidence>
<evidence type="ECO:0000256" key="4">
    <source>
        <dbReference type="ARBA" id="ARBA00023125"/>
    </source>
</evidence>
<dbReference type="InterPro" id="IPR027417">
    <property type="entry name" value="P-loop_NTPase"/>
</dbReference>
<keyword evidence="3 5" id="KW-0067">ATP-binding</keyword>
<evidence type="ECO:0000313" key="9">
    <source>
        <dbReference type="Proteomes" id="UP000029725"/>
    </source>
</evidence>
<dbReference type="GO" id="GO:0006270">
    <property type="term" value="P:DNA replication initiation"/>
    <property type="evidence" value="ECO:0007669"/>
    <property type="project" value="TreeGrafter"/>
</dbReference>
<dbReference type="VEuPathDB" id="MicrosporidiaDB:DI09_14p340"/>
<dbReference type="GO" id="GO:0006279">
    <property type="term" value="P:premeiotic DNA replication"/>
    <property type="evidence" value="ECO:0007669"/>
    <property type="project" value="UniProtKB-ARBA"/>
</dbReference>
<dbReference type="OrthoDB" id="3207464at2759"/>
<evidence type="ECO:0000313" key="8">
    <source>
        <dbReference type="EMBL" id="KGG52651.1"/>
    </source>
</evidence>
<dbReference type="GeneID" id="25258489"/>
<dbReference type="AlphaFoldDB" id="A0A098VNX4"/>
<dbReference type="RefSeq" id="XP_013239078.1">
    <property type="nucleotide sequence ID" value="XM_013383624.1"/>
</dbReference>
<evidence type="ECO:0000256" key="1">
    <source>
        <dbReference type="ARBA" id="ARBA00012551"/>
    </source>
</evidence>
<dbReference type="Pfam" id="PF24901">
    <property type="entry name" value="WHD_MCM7"/>
    <property type="match status" value="1"/>
</dbReference>
<dbReference type="HOGENOM" id="CLU_000995_7_2_1"/>
<evidence type="ECO:0000256" key="5">
    <source>
        <dbReference type="RuleBase" id="RU004070"/>
    </source>
</evidence>
<dbReference type="PRINTS" id="PR01657">
    <property type="entry name" value="MCMFAMILY"/>
</dbReference>
<dbReference type="EMBL" id="JMKJ01000055">
    <property type="protein sequence ID" value="KGG52651.1"/>
    <property type="molecule type" value="Genomic_DNA"/>
</dbReference>
<dbReference type="VEuPathDB" id="MicrosporidiaDB:DI09_56p100"/>
<dbReference type="GeneID" id="25260335"/>
<dbReference type="GO" id="GO:0005524">
    <property type="term" value="F:ATP binding"/>
    <property type="evidence" value="ECO:0007669"/>
    <property type="project" value="UniProtKB-KW"/>
</dbReference>
<dbReference type="PANTHER" id="PTHR11630">
    <property type="entry name" value="DNA REPLICATION LICENSING FACTOR MCM FAMILY MEMBER"/>
    <property type="match status" value="1"/>
</dbReference>
<reference evidence="7 9" key="1">
    <citation type="submission" date="2014-04" db="EMBL/GenBank/DDBJ databases">
        <title>A new species of microsporidia sheds light on the evolution of extreme parasitism.</title>
        <authorList>
            <person name="Haag K.L."/>
            <person name="James T.Y."/>
            <person name="Larsson R."/>
            <person name="Schaer T.M."/>
            <person name="Refardt D."/>
            <person name="Pombert J.-F."/>
            <person name="Ebert D."/>
        </authorList>
    </citation>
    <scope>NUCLEOTIDE SEQUENCE [LARGE SCALE GENOMIC DNA]</scope>
    <source>
        <strain evidence="7 9">UGP3</strain>
        <tissue evidence="7">Spores</tissue>
    </source>
</reference>
<dbReference type="Gene3D" id="3.40.50.300">
    <property type="entry name" value="P-loop containing nucleotide triphosphate hydrolases"/>
    <property type="match status" value="1"/>
</dbReference>
<dbReference type="GO" id="GO:0017116">
    <property type="term" value="F:single-stranded DNA helicase activity"/>
    <property type="evidence" value="ECO:0007669"/>
    <property type="project" value="TreeGrafter"/>
</dbReference>
<dbReference type="GO" id="GO:0006271">
    <property type="term" value="P:DNA strand elongation involved in DNA replication"/>
    <property type="evidence" value="ECO:0007669"/>
    <property type="project" value="TreeGrafter"/>
</dbReference>
<dbReference type="SMART" id="SM00350">
    <property type="entry name" value="MCM"/>
    <property type="match status" value="1"/>
</dbReference>
<dbReference type="SUPFAM" id="SSF52540">
    <property type="entry name" value="P-loop containing nucleoside triphosphate hydrolases"/>
    <property type="match status" value="1"/>
</dbReference>
<dbReference type="GO" id="GO:0003697">
    <property type="term" value="F:single-stranded DNA binding"/>
    <property type="evidence" value="ECO:0007669"/>
    <property type="project" value="TreeGrafter"/>
</dbReference>
<accession>A0A098VNX4</accession>
<dbReference type="EC" id="3.6.4.12" evidence="1"/>
<feature type="domain" description="MCM C-terminal AAA(+) ATPase" evidence="6">
    <location>
        <begin position="165"/>
        <end position="355"/>
    </location>
</feature>
<dbReference type="InterPro" id="IPR031327">
    <property type="entry name" value="MCM"/>
</dbReference>
<keyword evidence="2 5" id="KW-0547">Nucleotide-binding</keyword>
<keyword evidence="4 5" id="KW-0238">DNA-binding</keyword>
<proteinExistence type="inferred from homology"/>
<evidence type="ECO:0000256" key="3">
    <source>
        <dbReference type="ARBA" id="ARBA00022840"/>
    </source>
</evidence>
<sequence>MYVVMVANSGSGYGNFLGSGSCNARSSAFEITSKGIGPFVASLISCTCSAGRRAKHPIHAAKAAHPALANAQITDQVPIGHIPRSISVYLYEDLTRVASPGDEVILTGIFLPRAYTGYQAIRAGLLTDTFVHAMSVELMIKKYSQLVLDPKVLVQVVALSKEPNVYSKLARSIAPEIYGHEDVKKALLLMMAGGVTKETADGLRIRGNVHLRLLKYISRIAPRGVYTTGKGSSGVGLTAAVVKDPLTNEMVLVLADNGICCIDEFDKMEESDRTAIHEVMEQQTISISKAGITTTLNARTCILAAANPLHGRYNIRRSPNENINLPYALLSRFDILFLLLDRPNVEEDARLASHILNVHRTGSVSCNEEGVDPSTFFVSPDVLRYYSFGLFFRQYIAYARRFNPVLPKSLVEYLTGVYVSLRTTDAMGKDFYTTPRTLTGVIRMSQALVDFLLQRYPADPISKIYAIIRDLAKAIQTEYNSGAPIQLPIDIIRESIQSAGYSETQLQSCLSMFDRASVWSLSENGQRLVILN</sequence>
<comment type="caution">
    <text evidence="7">The sequence shown here is derived from an EMBL/GenBank/DDBJ whole genome shotgun (WGS) entry which is preliminary data.</text>
</comment>
<name>A0A098VNX4_9MICR</name>
<evidence type="ECO:0000313" key="7">
    <source>
        <dbReference type="EMBL" id="KGG50772.1"/>
    </source>
</evidence>
<dbReference type="SUPFAM" id="SSF50249">
    <property type="entry name" value="Nucleic acid-binding proteins"/>
    <property type="match status" value="1"/>
</dbReference>
<gene>
    <name evidence="8" type="ORF">DI09_14p340</name>
    <name evidence="7" type="ORF">DI09_56p100</name>
</gene>
<dbReference type="GO" id="GO:0043596">
    <property type="term" value="C:nuclear replication fork"/>
    <property type="evidence" value="ECO:0007669"/>
    <property type="project" value="UniProtKB-ARBA"/>
</dbReference>
<dbReference type="Pfam" id="PF17855">
    <property type="entry name" value="MCM_lid"/>
    <property type="match status" value="1"/>
</dbReference>